<protein>
    <submittedName>
        <fullName evidence="1">Uncharacterized protein</fullName>
    </submittedName>
</protein>
<reference evidence="1" key="1">
    <citation type="submission" date="2023-03" db="EMBL/GenBank/DDBJ databases">
        <title>Massive genome expansion in bonnet fungi (Mycena s.s.) driven by repeated elements and novel gene families across ecological guilds.</title>
        <authorList>
            <consortium name="Lawrence Berkeley National Laboratory"/>
            <person name="Harder C.B."/>
            <person name="Miyauchi S."/>
            <person name="Viragh M."/>
            <person name="Kuo A."/>
            <person name="Thoen E."/>
            <person name="Andreopoulos B."/>
            <person name="Lu D."/>
            <person name="Skrede I."/>
            <person name="Drula E."/>
            <person name="Henrissat B."/>
            <person name="Morin E."/>
            <person name="Kohler A."/>
            <person name="Barry K."/>
            <person name="LaButti K."/>
            <person name="Morin E."/>
            <person name="Salamov A."/>
            <person name="Lipzen A."/>
            <person name="Mereny Z."/>
            <person name="Hegedus B."/>
            <person name="Baldrian P."/>
            <person name="Stursova M."/>
            <person name="Weitz H."/>
            <person name="Taylor A."/>
            <person name="Grigoriev I.V."/>
            <person name="Nagy L.G."/>
            <person name="Martin F."/>
            <person name="Kauserud H."/>
        </authorList>
    </citation>
    <scope>NUCLEOTIDE SEQUENCE</scope>
    <source>
        <strain evidence="1">CBHHK067</strain>
    </source>
</reference>
<dbReference type="Proteomes" id="UP001221757">
    <property type="component" value="Unassembled WGS sequence"/>
</dbReference>
<dbReference type="AlphaFoldDB" id="A0AAD7D0I3"/>
<comment type="caution">
    <text evidence="1">The sequence shown here is derived from an EMBL/GenBank/DDBJ whole genome shotgun (WGS) entry which is preliminary data.</text>
</comment>
<evidence type="ECO:0000313" key="1">
    <source>
        <dbReference type="EMBL" id="KAJ7671092.1"/>
    </source>
</evidence>
<name>A0AAD7D0I3_MYCRO</name>
<evidence type="ECO:0000313" key="2">
    <source>
        <dbReference type="Proteomes" id="UP001221757"/>
    </source>
</evidence>
<keyword evidence="2" id="KW-1185">Reference proteome</keyword>
<sequence>MSAAWSDSDPEYENLLKQAGFNGELLLNLPFNQLNLASPSASDSLFIDSRADLTIYVTAAVLESNTLFCCGAGTATPATCSADPADVDLNRGMASSQIYGGKPEGSGGTICNKSLEQWWDAFPAVRTTAVT</sequence>
<organism evidence="1 2">
    <name type="scientific">Mycena rosella</name>
    <name type="common">Pink bonnet</name>
    <name type="synonym">Agaricus rosellus</name>
    <dbReference type="NCBI Taxonomy" id="1033263"/>
    <lineage>
        <taxon>Eukaryota</taxon>
        <taxon>Fungi</taxon>
        <taxon>Dikarya</taxon>
        <taxon>Basidiomycota</taxon>
        <taxon>Agaricomycotina</taxon>
        <taxon>Agaricomycetes</taxon>
        <taxon>Agaricomycetidae</taxon>
        <taxon>Agaricales</taxon>
        <taxon>Marasmiineae</taxon>
        <taxon>Mycenaceae</taxon>
        <taxon>Mycena</taxon>
    </lineage>
</organism>
<accession>A0AAD7D0I3</accession>
<gene>
    <name evidence="1" type="ORF">B0H17DRAFT_1209144</name>
</gene>
<proteinExistence type="predicted"/>
<dbReference type="EMBL" id="JARKIE010000176">
    <property type="protein sequence ID" value="KAJ7671092.1"/>
    <property type="molecule type" value="Genomic_DNA"/>
</dbReference>